<dbReference type="Proteomes" id="UP000008205">
    <property type="component" value="Chromosome"/>
</dbReference>
<dbReference type="AlphaFoldDB" id="B7UH77"/>
<dbReference type="SUPFAM" id="SSF51011">
    <property type="entry name" value="Glycosyl hydrolase domain"/>
    <property type="match status" value="1"/>
</dbReference>
<protein>
    <submittedName>
        <fullName evidence="1">Uncharacterized protein</fullName>
    </submittedName>
</protein>
<evidence type="ECO:0000313" key="1">
    <source>
        <dbReference type="EMBL" id="CAS10469.1"/>
    </source>
</evidence>
<sequence>MFSPPQHKTGDLVNNKTKFRSELSTRDVLTFSRGASLNIDESPHDGLIIINKGLESVEGIWQKPLQPGVYKNMGCGSVTVTNDKHGNFQTISPDERFNTSGKNLHISVPGRSAILFGKISQFPNSR</sequence>
<organism evidence="1 2">
    <name type="scientific">Escherichia coli O127:H6 (strain E2348/69 / EPEC)</name>
    <dbReference type="NCBI Taxonomy" id="574521"/>
    <lineage>
        <taxon>Bacteria</taxon>
        <taxon>Pseudomonadati</taxon>
        <taxon>Pseudomonadota</taxon>
        <taxon>Gammaproteobacteria</taxon>
        <taxon>Enterobacterales</taxon>
        <taxon>Enterobacteriaceae</taxon>
        <taxon>Escherichia</taxon>
    </lineage>
</organism>
<dbReference type="RefSeq" id="WP_012578991.1">
    <property type="nucleotide sequence ID" value="NC_011601.1"/>
</dbReference>
<dbReference type="KEGG" id="ecg:E2348C_2921"/>
<keyword evidence="2" id="KW-1185">Reference proteome</keyword>
<reference evidence="1 2" key="1">
    <citation type="journal article" date="2009" name="J. Bacteriol.">
        <title>Complete genome sequence and comparative genome analysis of enteropathogenic Escherichia coli O127:H6 strain E2348/69.</title>
        <authorList>
            <person name="Iguchi A."/>
            <person name="Thomson N.R."/>
            <person name="Ogura Y."/>
            <person name="Saunders D."/>
            <person name="Ooka T."/>
            <person name="Henderson I.R."/>
            <person name="Harris D."/>
            <person name="Asadulghani M."/>
            <person name="Kurokawa K."/>
            <person name="Dean P."/>
            <person name="Kenny B."/>
            <person name="Quail M.A."/>
            <person name="Thurston S."/>
            <person name="Dougan G."/>
            <person name="Hayashi T."/>
            <person name="Parkhill J."/>
            <person name="Frankel G."/>
        </authorList>
    </citation>
    <scope>NUCLEOTIDE SEQUENCE [LARGE SCALE GENOMIC DNA]</scope>
    <source>
        <strain evidence="2">E2348/69 / EPEC</strain>
    </source>
</reference>
<dbReference type="EMBL" id="FM180568">
    <property type="protein sequence ID" value="CAS10469.1"/>
    <property type="molecule type" value="Genomic_DNA"/>
</dbReference>
<gene>
    <name evidence="1" type="ordered locus">E2348C_2921</name>
</gene>
<name>B7UH77_ECO27</name>
<dbReference type="HOGENOM" id="CLU_161892_0_0_6"/>
<accession>B7UH77</accession>
<proteinExistence type="predicted"/>
<evidence type="ECO:0000313" key="2">
    <source>
        <dbReference type="Proteomes" id="UP000008205"/>
    </source>
</evidence>